<evidence type="ECO:0000313" key="1">
    <source>
        <dbReference type="EMBL" id="PRY95186.1"/>
    </source>
</evidence>
<dbReference type="OrthoDB" id="9777291at2"/>
<sequence>MERLYPSGAAWLGAPRKRLLIYGMSGLGKTRLAAMLRGGGTWFHYSVDYRIGTRYLGEAIADGFKAEAMKVPALARLLRTDSIYVASNLTFDNLAPMSDWLGKPGDPGRGGLPFDEYERRQALHRAGEVAALEDAEAFAARAGTLYGYPHFVCDTSGSICEVVEPEDPDDPLLRRLAATHQILWIEDTDAHADALKARFDAAPKPMYYRPEVLRPIWAEAGGEGADPDAFVRHAYAEAIRHRRPRYRAMARWGATVTAEEVAACSDAAAIDAMVARAIDRSLEEGTGSV</sequence>
<name>A0A2T0X8C3_9RHOB</name>
<dbReference type="RefSeq" id="WP_106160202.1">
    <property type="nucleotide sequence ID" value="NZ_PVTT01000001.1"/>
</dbReference>
<evidence type="ECO:0008006" key="3">
    <source>
        <dbReference type="Google" id="ProtNLM"/>
    </source>
</evidence>
<dbReference type="Proteomes" id="UP000238801">
    <property type="component" value="Unassembled WGS sequence"/>
</dbReference>
<reference evidence="1 2" key="1">
    <citation type="submission" date="2018-03" db="EMBL/GenBank/DDBJ databases">
        <title>Genomic Encyclopedia of Archaeal and Bacterial Type Strains, Phase II (KMG-II): from individual species to whole genera.</title>
        <authorList>
            <person name="Goeker M."/>
        </authorList>
    </citation>
    <scope>NUCLEOTIDE SEQUENCE [LARGE SCALE GENOMIC DNA]</scope>
    <source>
        <strain evidence="1 2">DSM 29318</strain>
    </source>
</reference>
<evidence type="ECO:0000313" key="2">
    <source>
        <dbReference type="Proteomes" id="UP000238801"/>
    </source>
</evidence>
<accession>A0A2T0X8C3</accession>
<proteinExistence type="predicted"/>
<protein>
    <recommendedName>
        <fullName evidence="3">ATPase</fullName>
    </recommendedName>
</protein>
<comment type="caution">
    <text evidence="1">The sequence shown here is derived from an EMBL/GenBank/DDBJ whole genome shotgun (WGS) entry which is preliminary data.</text>
</comment>
<keyword evidence="2" id="KW-1185">Reference proteome</keyword>
<dbReference type="AlphaFoldDB" id="A0A2T0X8C3"/>
<dbReference type="Gene3D" id="3.40.50.300">
    <property type="entry name" value="P-loop containing nucleotide triphosphate hydrolases"/>
    <property type="match status" value="1"/>
</dbReference>
<dbReference type="EMBL" id="PVTT01000001">
    <property type="protein sequence ID" value="PRY95186.1"/>
    <property type="molecule type" value="Genomic_DNA"/>
</dbReference>
<dbReference type="InterPro" id="IPR027417">
    <property type="entry name" value="P-loop_NTPase"/>
</dbReference>
<organism evidence="1 2">
    <name type="scientific">Hasllibacter halocynthiae</name>
    <dbReference type="NCBI Taxonomy" id="595589"/>
    <lineage>
        <taxon>Bacteria</taxon>
        <taxon>Pseudomonadati</taxon>
        <taxon>Pseudomonadota</taxon>
        <taxon>Alphaproteobacteria</taxon>
        <taxon>Rhodobacterales</taxon>
        <taxon>Roseobacteraceae</taxon>
        <taxon>Hasllibacter</taxon>
    </lineage>
</organism>
<gene>
    <name evidence="1" type="ORF">BCF33_0800</name>
</gene>